<keyword evidence="4" id="KW-1185">Reference proteome</keyword>
<evidence type="ECO:0000313" key="3">
    <source>
        <dbReference type="EMBL" id="KAK3739335.1"/>
    </source>
</evidence>
<dbReference type="Proteomes" id="UP001283361">
    <property type="component" value="Unassembled WGS sequence"/>
</dbReference>
<accession>A0AAE0YBW6</accession>
<dbReference type="Pfam" id="PF20499">
    <property type="entry name" value="DUF6729"/>
    <property type="match status" value="1"/>
</dbReference>
<evidence type="ECO:0000256" key="1">
    <source>
        <dbReference type="SAM" id="Coils"/>
    </source>
</evidence>
<proteinExistence type="predicted"/>
<protein>
    <recommendedName>
        <fullName evidence="2">DUF6729 domain-containing protein</fullName>
    </recommendedName>
</protein>
<gene>
    <name evidence="3" type="ORF">RRG08_041656</name>
</gene>
<comment type="caution">
    <text evidence="3">The sequence shown here is derived from an EMBL/GenBank/DDBJ whole genome shotgun (WGS) entry which is preliminary data.</text>
</comment>
<name>A0AAE0YBW6_9GAST</name>
<dbReference type="EMBL" id="JAWDGP010006539">
    <property type="protein sequence ID" value="KAK3739335.1"/>
    <property type="molecule type" value="Genomic_DNA"/>
</dbReference>
<feature type="domain" description="DUF6729" evidence="2">
    <location>
        <begin position="160"/>
        <end position="220"/>
    </location>
</feature>
<sequence length="222" mass="25215">MKKTVVEWLHKLGSFELKLIPWAIDCVMKQYDKFQKNKHRLPEDLLVFLNGHLKCGANESDSRTHVGNSGPQICPSAETDHTVFTEKLRVQEECALSDLNDSDEDTLVQLTHEAERAEEERKGTQTGPSGFEQLLVIPVSDASKVALRKEWLKTASTGPVWVANGLFTESGRSKSQIQMWWHPPQPALVYSQPPATTVFFLWMPYRMLAFPFLCSQPGCDRR</sequence>
<reference evidence="3" key="1">
    <citation type="journal article" date="2023" name="G3 (Bethesda)">
        <title>A reference genome for the long-term kleptoplast-retaining sea slug Elysia crispata morphotype clarki.</title>
        <authorList>
            <person name="Eastman K.E."/>
            <person name="Pendleton A.L."/>
            <person name="Shaikh M.A."/>
            <person name="Suttiyut T."/>
            <person name="Ogas R."/>
            <person name="Tomko P."/>
            <person name="Gavelis G."/>
            <person name="Widhalm J.R."/>
            <person name="Wisecaver J.H."/>
        </authorList>
    </citation>
    <scope>NUCLEOTIDE SEQUENCE</scope>
    <source>
        <strain evidence="3">ECLA1</strain>
    </source>
</reference>
<dbReference type="InterPro" id="IPR046616">
    <property type="entry name" value="DUF6729"/>
</dbReference>
<feature type="coiled-coil region" evidence="1">
    <location>
        <begin position="100"/>
        <end position="127"/>
    </location>
</feature>
<organism evidence="3 4">
    <name type="scientific">Elysia crispata</name>
    <name type="common">lettuce slug</name>
    <dbReference type="NCBI Taxonomy" id="231223"/>
    <lineage>
        <taxon>Eukaryota</taxon>
        <taxon>Metazoa</taxon>
        <taxon>Spiralia</taxon>
        <taxon>Lophotrochozoa</taxon>
        <taxon>Mollusca</taxon>
        <taxon>Gastropoda</taxon>
        <taxon>Heterobranchia</taxon>
        <taxon>Euthyneura</taxon>
        <taxon>Panpulmonata</taxon>
        <taxon>Sacoglossa</taxon>
        <taxon>Placobranchoidea</taxon>
        <taxon>Plakobranchidae</taxon>
        <taxon>Elysia</taxon>
    </lineage>
</organism>
<dbReference type="AlphaFoldDB" id="A0AAE0YBW6"/>
<evidence type="ECO:0000259" key="2">
    <source>
        <dbReference type="Pfam" id="PF20499"/>
    </source>
</evidence>
<keyword evidence="1" id="KW-0175">Coiled coil</keyword>
<evidence type="ECO:0000313" key="4">
    <source>
        <dbReference type="Proteomes" id="UP001283361"/>
    </source>
</evidence>